<dbReference type="PROSITE" id="PS00135">
    <property type="entry name" value="TRYPSIN_SER"/>
    <property type="match status" value="1"/>
</dbReference>
<evidence type="ECO:0000313" key="14">
    <source>
        <dbReference type="Proteomes" id="UP000801492"/>
    </source>
</evidence>
<feature type="domain" description="Peptidase S1" evidence="12">
    <location>
        <begin position="50"/>
        <end position="298"/>
    </location>
</feature>
<evidence type="ECO:0000259" key="12">
    <source>
        <dbReference type="PROSITE" id="PS50240"/>
    </source>
</evidence>
<dbReference type="InterPro" id="IPR050430">
    <property type="entry name" value="Peptidase_S1"/>
</dbReference>
<evidence type="ECO:0000256" key="3">
    <source>
        <dbReference type="ARBA" id="ARBA00022801"/>
    </source>
</evidence>
<evidence type="ECO:0000256" key="1">
    <source>
        <dbReference type="ARBA" id="ARBA00022670"/>
    </source>
</evidence>
<evidence type="ECO:0000256" key="7">
    <source>
        <dbReference type="ARBA" id="ARBA00024195"/>
    </source>
</evidence>
<dbReference type="Gene3D" id="2.40.10.10">
    <property type="entry name" value="Trypsin-like serine proteases"/>
    <property type="match status" value="1"/>
</dbReference>
<proteinExistence type="inferred from homology"/>
<name>A0A8K0D067_IGNLU</name>
<accession>A0A8K0D067</accession>
<dbReference type="SUPFAM" id="SSF50494">
    <property type="entry name" value="Trypsin-like serine proteases"/>
    <property type="match status" value="1"/>
</dbReference>
<dbReference type="Pfam" id="PF00089">
    <property type="entry name" value="Trypsin"/>
    <property type="match status" value="1"/>
</dbReference>
<evidence type="ECO:0000256" key="5">
    <source>
        <dbReference type="ARBA" id="ARBA00023145"/>
    </source>
</evidence>
<evidence type="ECO:0000256" key="8">
    <source>
        <dbReference type="ARBA" id="ARBA00036320"/>
    </source>
</evidence>
<reference evidence="13" key="1">
    <citation type="submission" date="2019-08" db="EMBL/GenBank/DDBJ databases">
        <title>The genome of the North American firefly Photinus pyralis.</title>
        <authorList>
            <consortium name="Photinus pyralis genome working group"/>
            <person name="Fallon T.R."/>
            <person name="Sander Lower S.E."/>
            <person name="Weng J.-K."/>
        </authorList>
    </citation>
    <scope>NUCLEOTIDE SEQUENCE</scope>
    <source>
        <strain evidence="13">TRF0915ILg1</strain>
        <tissue evidence="13">Whole body</tissue>
    </source>
</reference>
<evidence type="ECO:0000313" key="13">
    <source>
        <dbReference type="EMBL" id="KAF2894686.1"/>
    </source>
</evidence>
<evidence type="ECO:0000256" key="10">
    <source>
        <dbReference type="RuleBase" id="RU363034"/>
    </source>
</evidence>
<dbReference type="GO" id="GO:0004252">
    <property type="term" value="F:serine-type endopeptidase activity"/>
    <property type="evidence" value="ECO:0007669"/>
    <property type="project" value="UniProtKB-EC"/>
</dbReference>
<keyword evidence="4 10" id="KW-0720">Serine protease</keyword>
<dbReference type="PANTHER" id="PTHR24276:SF97">
    <property type="entry name" value="GH13245P2-RELATED"/>
    <property type="match status" value="1"/>
</dbReference>
<sequence length="318" mass="35428">MKLILNLLLIASVISGDQVLVRLPYLDMIPKQFEKGRYDVTISNITTGRIIGGHVTKIIKYKFMVCLLLLKRYSPVKSNLLWCGGSIIQSNWVLTAAHCVVQTEGPVDPVNAINNKGLVVRGNTSYCITEKKGIDHTIIYHETHKGYNADTLDYDIALLKVKEPFEGKAEEIIKLAPHNYQYVVGSAARVMGWGVIQLDSDETSNQLRQVKVKVMDNKHCKAKFRKIGGSRFYISPRMVCAGWKKGGKDACQGDSGGPLVYNDSQIGIVSWGIACATPTPGVYTRVSLFAGWIANVIERTDKVFVLRTKLWTWIHGRS</sequence>
<dbReference type="PROSITE" id="PS00134">
    <property type="entry name" value="TRYPSIN_HIS"/>
    <property type="match status" value="1"/>
</dbReference>
<comment type="similarity">
    <text evidence="7">Belongs to the peptidase S1 family. CLIP subfamily.</text>
</comment>
<dbReference type="GO" id="GO:0007586">
    <property type="term" value="P:digestion"/>
    <property type="evidence" value="ECO:0007669"/>
    <property type="project" value="UniProtKB-KW"/>
</dbReference>
<comment type="caution">
    <text evidence="13">The sequence shown here is derived from an EMBL/GenBank/DDBJ whole genome shotgun (WGS) entry which is preliminary data.</text>
</comment>
<dbReference type="InterPro" id="IPR001254">
    <property type="entry name" value="Trypsin_dom"/>
</dbReference>
<organism evidence="13 14">
    <name type="scientific">Ignelater luminosus</name>
    <name type="common">Cucubano</name>
    <name type="synonym">Pyrophorus luminosus</name>
    <dbReference type="NCBI Taxonomy" id="2038154"/>
    <lineage>
        <taxon>Eukaryota</taxon>
        <taxon>Metazoa</taxon>
        <taxon>Ecdysozoa</taxon>
        <taxon>Arthropoda</taxon>
        <taxon>Hexapoda</taxon>
        <taxon>Insecta</taxon>
        <taxon>Pterygota</taxon>
        <taxon>Neoptera</taxon>
        <taxon>Endopterygota</taxon>
        <taxon>Coleoptera</taxon>
        <taxon>Polyphaga</taxon>
        <taxon>Elateriformia</taxon>
        <taxon>Elateroidea</taxon>
        <taxon>Elateridae</taxon>
        <taxon>Agrypninae</taxon>
        <taxon>Pyrophorini</taxon>
        <taxon>Ignelater</taxon>
    </lineage>
</organism>
<keyword evidence="14" id="KW-1185">Reference proteome</keyword>
<dbReference type="CDD" id="cd00190">
    <property type="entry name" value="Tryp_SPc"/>
    <property type="match status" value="1"/>
</dbReference>
<dbReference type="EC" id="3.4.21.4" evidence="9"/>
<keyword evidence="11" id="KW-0732">Signal</keyword>
<dbReference type="PROSITE" id="PS50240">
    <property type="entry name" value="TRYPSIN_DOM"/>
    <property type="match status" value="1"/>
</dbReference>
<dbReference type="SMART" id="SM00020">
    <property type="entry name" value="Tryp_SPc"/>
    <property type="match status" value="1"/>
</dbReference>
<keyword evidence="6" id="KW-1015">Disulfide bond</keyword>
<dbReference type="OrthoDB" id="10059102at2759"/>
<dbReference type="FunFam" id="2.40.10.10:FF:000068">
    <property type="entry name" value="transmembrane protease serine 2"/>
    <property type="match status" value="1"/>
</dbReference>
<dbReference type="FunFam" id="2.40.10.10:FF:000002">
    <property type="entry name" value="Transmembrane protease serine"/>
    <property type="match status" value="1"/>
</dbReference>
<dbReference type="InterPro" id="IPR033116">
    <property type="entry name" value="TRYPSIN_SER"/>
</dbReference>
<dbReference type="EMBL" id="VTPC01006756">
    <property type="protein sequence ID" value="KAF2894686.1"/>
    <property type="molecule type" value="Genomic_DNA"/>
</dbReference>
<keyword evidence="2" id="KW-0222">Digestion</keyword>
<evidence type="ECO:0000256" key="4">
    <source>
        <dbReference type="ARBA" id="ARBA00022825"/>
    </source>
</evidence>
<dbReference type="AlphaFoldDB" id="A0A8K0D067"/>
<keyword evidence="3 10" id="KW-0378">Hydrolase</keyword>
<dbReference type="GO" id="GO:0006508">
    <property type="term" value="P:proteolysis"/>
    <property type="evidence" value="ECO:0007669"/>
    <property type="project" value="UniProtKB-KW"/>
</dbReference>
<dbReference type="Proteomes" id="UP000801492">
    <property type="component" value="Unassembled WGS sequence"/>
</dbReference>
<evidence type="ECO:0000256" key="9">
    <source>
        <dbReference type="ARBA" id="ARBA00038868"/>
    </source>
</evidence>
<evidence type="ECO:0000256" key="2">
    <source>
        <dbReference type="ARBA" id="ARBA00022757"/>
    </source>
</evidence>
<keyword evidence="5" id="KW-0865">Zymogen</keyword>
<dbReference type="InterPro" id="IPR018114">
    <property type="entry name" value="TRYPSIN_HIS"/>
</dbReference>
<dbReference type="InterPro" id="IPR001314">
    <property type="entry name" value="Peptidase_S1A"/>
</dbReference>
<evidence type="ECO:0000256" key="6">
    <source>
        <dbReference type="ARBA" id="ARBA00023157"/>
    </source>
</evidence>
<dbReference type="PANTHER" id="PTHR24276">
    <property type="entry name" value="POLYSERASE-RELATED"/>
    <property type="match status" value="1"/>
</dbReference>
<feature type="chain" id="PRO_5035435372" description="trypsin" evidence="11">
    <location>
        <begin position="17"/>
        <end position="318"/>
    </location>
</feature>
<protein>
    <recommendedName>
        <fullName evidence="9">trypsin</fullName>
        <ecNumber evidence="9">3.4.21.4</ecNumber>
    </recommendedName>
</protein>
<gene>
    <name evidence="13" type="ORF">ILUMI_11487</name>
</gene>
<dbReference type="PRINTS" id="PR00722">
    <property type="entry name" value="CHYMOTRYPSIN"/>
</dbReference>
<comment type="catalytic activity">
    <reaction evidence="8">
        <text>Preferential cleavage: Arg-|-Xaa, Lys-|-Xaa.</text>
        <dbReference type="EC" id="3.4.21.4"/>
    </reaction>
</comment>
<dbReference type="InterPro" id="IPR009003">
    <property type="entry name" value="Peptidase_S1_PA"/>
</dbReference>
<evidence type="ECO:0000256" key="11">
    <source>
        <dbReference type="SAM" id="SignalP"/>
    </source>
</evidence>
<feature type="signal peptide" evidence="11">
    <location>
        <begin position="1"/>
        <end position="16"/>
    </location>
</feature>
<keyword evidence="1 10" id="KW-0645">Protease</keyword>
<dbReference type="InterPro" id="IPR043504">
    <property type="entry name" value="Peptidase_S1_PA_chymotrypsin"/>
</dbReference>